<keyword evidence="2" id="KW-1185">Reference proteome</keyword>
<dbReference type="Proteomes" id="UP001143910">
    <property type="component" value="Unassembled WGS sequence"/>
</dbReference>
<accession>A0ACC1N7W0</accession>
<evidence type="ECO:0000313" key="1">
    <source>
        <dbReference type="EMBL" id="KAJ2974529.1"/>
    </source>
</evidence>
<organism evidence="1 2">
    <name type="scientific">Zarea fungicola</name>
    <dbReference type="NCBI Taxonomy" id="93591"/>
    <lineage>
        <taxon>Eukaryota</taxon>
        <taxon>Fungi</taxon>
        <taxon>Dikarya</taxon>
        <taxon>Ascomycota</taxon>
        <taxon>Pezizomycotina</taxon>
        <taxon>Sordariomycetes</taxon>
        <taxon>Hypocreomycetidae</taxon>
        <taxon>Hypocreales</taxon>
        <taxon>Cordycipitaceae</taxon>
        <taxon>Zarea</taxon>
    </lineage>
</organism>
<reference evidence="1" key="1">
    <citation type="submission" date="2022-08" db="EMBL/GenBank/DDBJ databases">
        <title>Genome Sequence of Lecanicillium fungicola.</title>
        <authorList>
            <person name="Buettner E."/>
        </authorList>
    </citation>
    <scope>NUCLEOTIDE SEQUENCE</scope>
    <source>
        <strain evidence="1">Babe33</strain>
    </source>
</reference>
<protein>
    <submittedName>
        <fullName evidence="1">Uncharacterized protein</fullName>
    </submittedName>
</protein>
<gene>
    <name evidence="1" type="ORF">NQ176_g6005</name>
</gene>
<comment type="caution">
    <text evidence="1">The sequence shown here is derived from an EMBL/GenBank/DDBJ whole genome shotgun (WGS) entry which is preliminary data.</text>
</comment>
<name>A0ACC1N7W0_9HYPO</name>
<sequence length="187" mass="20609">MYSDYEPTVILSAELGPLHLPSSTARHSAQPVAILGGGASGTFQRESDIFSRWSYIGYYIMVVRKTGLPTGFTWLKANSSTETYSISQLPGVSEIFQSSVPGLFYAWLRSPTDLSRADVENCTIETIRGFHTAQNLPATTPEIVEFNSHTPYRLSGWADDICGGFYNRLWSSRISAHLVHGSCHGVL</sequence>
<proteinExistence type="predicted"/>
<dbReference type="EMBL" id="JANJQO010000818">
    <property type="protein sequence ID" value="KAJ2974529.1"/>
    <property type="molecule type" value="Genomic_DNA"/>
</dbReference>
<evidence type="ECO:0000313" key="2">
    <source>
        <dbReference type="Proteomes" id="UP001143910"/>
    </source>
</evidence>